<dbReference type="PANTHER" id="PTHR22602">
    <property type="entry name" value="TRANSFERASE CAF17, MITOCHONDRIAL-RELATED"/>
    <property type="match status" value="1"/>
</dbReference>
<protein>
    <recommendedName>
        <fullName evidence="8">Aminomethyltransferase folate-binding domain-containing protein</fullName>
    </recommendedName>
</protein>
<dbReference type="Proteomes" id="UP000075881">
    <property type="component" value="Unassembled WGS sequence"/>
</dbReference>
<evidence type="ECO:0000256" key="2">
    <source>
        <dbReference type="ARBA" id="ARBA00022946"/>
    </source>
</evidence>
<evidence type="ECO:0000256" key="1">
    <source>
        <dbReference type="ARBA" id="ARBA00004173"/>
    </source>
</evidence>
<dbReference type="Gene3D" id="3.30.1360.120">
    <property type="entry name" value="Probable tRNA modification gtpase trme, domain 1"/>
    <property type="match status" value="1"/>
</dbReference>
<feature type="domain" description="CAF17 C-terminal" evidence="5">
    <location>
        <begin position="281"/>
        <end position="365"/>
    </location>
</feature>
<dbReference type="InterPro" id="IPR017703">
    <property type="entry name" value="YgfZ/GCV_T_CS"/>
</dbReference>
<dbReference type="VEuPathDB" id="VectorBase:ACHR002430"/>
<dbReference type="GO" id="GO:0005759">
    <property type="term" value="C:mitochondrial matrix"/>
    <property type="evidence" value="ECO:0007669"/>
    <property type="project" value="TreeGrafter"/>
</dbReference>
<dbReference type="STRING" id="43041.A0A182JV98"/>
<dbReference type="PRINTS" id="PR01995">
    <property type="entry name" value="UPF0595"/>
</dbReference>
<dbReference type="SUPFAM" id="SSF103025">
    <property type="entry name" value="Folate-binding domain"/>
    <property type="match status" value="1"/>
</dbReference>
<proteinExistence type="predicted"/>
<keyword evidence="7" id="KW-1185">Reference proteome</keyword>
<dbReference type="InterPro" id="IPR027266">
    <property type="entry name" value="TrmE/GcvT-like"/>
</dbReference>
<evidence type="ECO:0000313" key="6">
    <source>
        <dbReference type="EnsemblMetazoa" id="ACHR002430-PA"/>
    </source>
</evidence>
<evidence type="ECO:0008006" key="8">
    <source>
        <dbReference type="Google" id="ProtNLM"/>
    </source>
</evidence>
<name>A0A182JV98_9DIPT</name>
<accession>A0A182JV98</accession>
<evidence type="ECO:0000259" key="4">
    <source>
        <dbReference type="Pfam" id="PF10170"/>
    </source>
</evidence>
<dbReference type="Pfam" id="PF10170">
    <property type="entry name" value="C6_DPF"/>
    <property type="match status" value="1"/>
</dbReference>
<reference evidence="7" key="1">
    <citation type="submission" date="2013-03" db="EMBL/GenBank/DDBJ databases">
        <title>The Genome Sequence of Anopheles christyi ACHKN1017.</title>
        <authorList>
            <consortium name="The Broad Institute Genomics Platform"/>
            <person name="Neafsey D.E."/>
            <person name="Besansky N."/>
            <person name="Walker B."/>
            <person name="Young S.K."/>
            <person name="Zeng Q."/>
            <person name="Gargeya S."/>
            <person name="Fitzgerald M."/>
            <person name="Haas B."/>
            <person name="Abouelleil A."/>
            <person name="Allen A.W."/>
            <person name="Alvarado L."/>
            <person name="Arachchi H.M."/>
            <person name="Berlin A.M."/>
            <person name="Chapman S.B."/>
            <person name="Gainer-Dewar J."/>
            <person name="Goldberg J."/>
            <person name="Griggs A."/>
            <person name="Gujja S."/>
            <person name="Hansen M."/>
            <person name="Howarth C."/>
            <person name="Imamovic A."/>
            <person name="Ireland A."/>
            <person name="Larimer J."/>
            <person name="McCowan C."/>
            <person name="Murphy C."/>
            <person name="Pearson M."/>
            <person name="Poon T.W."/>
            <person name="Priest M."/>
            <person name="Roberts A."/>
            <person name="Saif S."/>
            <person name="Shea T."/>
            <person name="Sisk P."/>
            <person name="Sykes S."/>
            <person name="Wortman J."/>
            <person name="Nusbaum C."/>
            <person name="Birren B."/>
        </authorList>
    </citation>
    <scope>NUCLEOTIDE SEQUENCE [LARGE SCALE GENOMIC DNA]</scope>
    <source>
        <strain evidence="7">ACHKN1017</strain>
    </source>
</reference>
<comment type="subcellular location">
    <subcellularLocation>
        <location evidence="1">Mitochondrion</location>
    </subcellularLocation>
</comment>
<dbReference type="InterPro" id="IPR018785">
    <property type="entry name" value="CDPF1_dom"/>
</dbReference>
<evidence type="ECO:0000313" key="7">
    <source>
        <dbReference type="Proteomes" id="UP000075881"/>
    </source>
</evidence>
<dbReference type="Pfam" id="PF25455">
    <property type="entry name" value="Beta-barrel_CAF17_C"/>
    <property type="match status" value="1"/>
</dbReference>
<dbReference type="EnsemblMetazoa" id="ACHR002430-RA">
    <property type="protein sequence ID" value="ACHR002430-PA"/>
    <property type="gene ID" value="ACHR002430"/>
</dbReference>
<dbReference type="GO" id="GO:0016226">
    <property type="term" value="P:iron-sulfur cluster assembly"/>
    <property type="evidence" value="ECO:0007669"/>
    <property type="project" value="TreeGrafter"/>
</dbReference>
<evidence type="ECO:0000259" key="5">
    <source>
        <dbReference type="Pfam" id="PF25455"/>
    </source>
</evidence>
<feature type="domain" description="Cysteine-rich DPF motif" evidence="4">
    <location>
        <begin position="382"/>
        <end position="477"/>
    </location>
</feature>
<dbReference type="PANTHER" id="PTHR22602:SF0">
    <property type="entry name" value="TRANSFERASE CAF17, MITOCHONDRIAL-RELATED"/>
    <property type="match status" value="1"/>
</dbReference>
<keyword evidence="2" id="KW-0809">Transit peptide</keyword>
<dbReference type="NCBIfam" id="TIGR03317">
    <property type="entry name" value="ygfZ_signature"/>
    <property type="match status" value="1"/>
</dbReference>
<sequence>MLLGRCTSATIQTVHQRWPAAFRQNSTLMVKSTRCLHQSSSVHGPFTLAPLTERKFVRVQGADSVSFLQGLMTNDMRHFEHSGSVYAMFLKANGRVFCDTLIYKRPGTTEQEPHDYLLECDAHVAPRLEKHLKLYRLRKKVQVELDETFLAWAAFKQGAEEEEDVPVSGNLTCPEGRLHVFKDPRLPWLGYRVLSNEKEKNECRAHLNRVFPDAEMSADTALPYTVYRYSLGVGEGEENLPDGKCFPLECNCDLLHGVSFHKGCYIGQELTARTYHTGVIRKRLMPLEFDEPHELSGCDPEALRDAEIKNEEGSAVGKLRGLVGNRGIGLLRIEKILPEGKLTLNVADKSGPISCRTRKPSWWPKEMNARSSANETHTSIPFRCELCGLNETCDYRGRRPPFASKIELPEECYVMRDPFAPPPQAVPDKPSSEYYLLLGADCNLCRRTVCKASECSFFYGATFCRRCSIDRVQEFPLE</sequence>
<dbReference type="AlphaFoldDB" id="A0A182JV98"/>
<evidence type="ECO:0000256" key="3">
    <source>
        <dbReference type="ARBA" id="ARBA00023128"/>
    </source>
</evidence>
<dbReference type="InterPro" id="IPR057460">
    <property type="entry name" value="CAF17_C"/>
</dbReference>
<reference evidence="6" key="2">
    <citation type="submission" date="2020-05" db="UniProtKB">
        <authorList>
            <consortium name="EnsemblMetazoa"/>
        </authorList>
    </citation>
    <scope>IDENTIFICATION</scope>
    <source>
        <strain evidence="6">ACHKN1017</strain>
    </source>
</reference>
<organism evidence="6 7">
    <name type="scientific">Anopheles christyi</name>
    <dbReference type="NCBI Taxonomy" id="43041"/>
    <lineage>
        <taxon>Eukaryota</taxon>
        <taxon>Metazoa</taxon>
        <taxon>Ecdysozoa</taxon>
        <taxon>Arthropoda</taxon>
        <taxon>Hexapoda</taxon>
        <taxon>Insecta</taxon>
        <taxon>Pterygota</taxon>
        <taxon>Neoptera</taxon>
        <taxon>Endopterygota</taxon>
        <taxon>Diptera</taxon>
        <taxon>Nematocera</taxon>
        <taxon>Culicoidea</taxon>
        <taxon>Culicidae</taxon>
        <taxon>Anophelinae</taxon>
        <taxon>Anopheles</taxon>
    </lineage>
</organism>
<dbReference type="InterPro" id="IPR045179">
    <property type="entry name" value="YgfZ/GcvT"/>
</dbReference>
<keyword evidence="3" id="KW-0496">Mitochondrion</keyword>